<dbReference type="GO" id="GO:0003964">
    <property type="term" value="F:RNA-directed DNA polymerase activity"/>
    <property type="evidence" value="ECO:0007669"/>
    <property type="project" value="UniProtKB-KW"/>
</dbReference>
<feature type="domain" description="Chromo" evidence="10">
    <location>
        <begin position="2355"/>
        <end position="2415"/>
    </location>
</feature>
<dbReference type="InterPro" id="IPR041588">
    <property type="entry name" value="Integrase_H2C2"/>
</dbReference>
<organism evidence="14 15">
    <name type="scientific">Pyrenophora tritici-repentis</name>
    <dbReference type="NCBI Taxonomy" id="45151"/>
    <lineage>
        <taxon>Eukaryota</taxon>
        <taxon>Fungi</taxon>
        <taxon>Dikarya</taxon>
        <taxon>Ascomycota</taxon>
        <taxon>Pezizomycotina</taxon>
        <taxon>Dothideomycetes</taxon>
        <taxon>Pleosporomycetidae</taxon>
        <taxon>Pleosporales</taxon>
        <taxon>Pleosporineae</taxon>
        <taxon>Pleosporaceae</taxon>
        <taxon>Pyrenophora</taxon>
    </lineage>
</organism>
<dbReference type="PROSITE" id="PS50879">
    <property type="entry name" value="RNASE_H_1"/>
    <property type="match status" value="1"/>
</dbReference>
<dbReference type="Pfam" id="PF17921">
    <property type="entry name" value="Integrase_H2C2"/>
    <property type="match status" value="1"/>
</dbReference>
<evidence type="ECO:0000256" key="7">
    <source>
        <dbReference type="ARBA" id="ARBA00022884"/>
    </source>
</evidence>
<comment type="subunit">
    <text evidence="1">Component of the NuA4 histone acetyltransferase complex.</text>
</comment>
<dbReference type="InterPro" id="IPR036397">
    <property type="entry name" value="RNaseH_sf"/>
</dbReference>
<dbReference type="InterPro" id="IPR050951">
    <property type="entry name" value="Retrovirus_Pol_polyprotein"/>
</dbReference>
<dbReference type="SUPFAM" id="SSF56672">
    <property type="entry name" value="DNA/RNA polymerases"/>
    <property type="match status" value="2"/>
</dbReference>
<keyword evidence="3" id="KW-0548">Nucleotidyltransferase</keyword>
<keyword evidence="6" id="KW-0378">Hydrolase</keyword>
<dbReference type="SUPFAM" id="SSF56219">
    <property type="entry name" value="DNase I-like"/>
    <property type="match status" value="1"/>
</dbReference>
<evidence type="ECO:0000313" key="15">
    <source>
        <dbReference type="Proteomes" id="UP000245464"/>
    </source>
</evidence>
<dbReference type="InterPro" id="IPR012337">
    <property type="entry name" value="RNaseH-like_sf"/>
</dbReference>
<dbReference type="GO" id="GO:0004523">
    <property type="term" value="F:RNA-DNA hybrid ribonuclease activity"/>
    <property type="evidence" value="ECO:0007669"/>
    <property type="project" value="InterPro"/>
</dbReference>
<evidence type="ECO:0000256" key="8">
    <source>
        <dbReference type="ARBA" id="ARBA00022918"/>
    </source>
</evidence>
<dbReference type="Gene3D" id="2.40.50.40">
    <property type="match status" value="1"/>
</dbReference>
<dbReference type="InterPro" id="IPR005135">
    <property type="entry name" value="Endo/exonuclease/phosphatase"/>
</dbReference>
<dbReference type="Proteomes" id="UP000245464">
    <property type="component" value="Chromosome 5"/>
</dbReference>
<evidence type="ECO:0000259" key="11">
    <source>
        <dbReference type="PROSITE" id="PS50878"/>
    </source>
</evidence>
<keyword evidence="8" id="KW-0695">RNA-directed DNA polymerase</keyword>
<dbReference type="GO" id="GO:0005634">
    <property type="term" value="C:nucleus"/>
    <property type="evidence" value="ECO:0007669"/>
    <property type="project" value="UniProtKB-ARBA"/>
</dbReference>
<keyword evidence="7" id="KW-0694">RNA-binding</keyword>
<reference evidence="14" key="1">
    <citation type="journal article" date="2018" name="BMC Genomics">
        <title>Comparative genomics of the wheat fungal pathogen Pyrenophora tritici-repentis reveals chromosomal variations and genome plasticity.</title>
        <authorList>
            <person name="Moolhuijzen P."/>
            <person name="See P.T."/>
            <person name="Hane J.K."/>
            <person name="Shi G."/>
            <person name="Liu Z."/>
            <person name="Oliver R.P."/>
            <person name="Moffat C.S."/>
        </authorList>
    </citation>
    <scope>NUCLEOTIDE SEQUENCE [LARGE SCALE GENOMIC DNA]</scope>
    <source>
        <strain evidence="14">M4</strain>
    </source>
</reference>
<feature type="domain" description="Integrase catalytic" evidence="13">
    <location>
        <begin position="2036"/>
        <end position="2152"/>
    </location>
</feature>
<evidence type="ECO:0000256" key="2">
    <source>
        <dbReference type="ARBA" id="ARBA00022679"/>
    </source>
</evidence>
<dbReference type="GO" id="GO:0003723">
    <property type="term" value="F:RNA binding"/>
    <property type="evidence" value="ECO:0007669"/>
    <property type="project" value="UniProtKB-KW"/>
</dbReference>
<keyword evidence="4" id="KW-0540">Nuclease</keyword>
<dbReference type="InterPro" id="IPR001584">
    <property type="entry name" value="Integrase_cat-core"/>
</dbReference>
<dbReference type="CDD" id="cd01650">
    <property type="entry name" value="RT_nLTR_like"/>
    <property type="match status" value="1"/>
</dbReference>
<accession>A0A834RUN3</accession>
<dbReference type="FunFam" id="3.30.70.270:FF:000063">
    <property type="entry name" value="Zinc knuckle domaincontaining protein"/>
    <property type="match status" value="1"/>
</dbReference>
<dbReference type="InterPro" id="IPR041373">
    <property type="entry name" value="RT_RNaseH"/>
</dbReference>
<dbReference type="Gene3D" id="3.10.10.10">
    <property type="entry name" value="HIV Type 1 Reverse Transcriptase, subunit A, domain 1"/>
    <property type="match status" value="1"/>
</dbReference>
<dbReference type="Gene3D" id="3.60.10.10">
    <property type="entry name" value="Endonuclease/exonuclease/phosphatase"/>
    <property type="match status" value="1"/>
</dbReference>
<evidence type="ECO:0000313" key="14">
    <source>
        <dbReference type="EMBL" id="KAF7569982.1"/>
    </source>
</evidence>
<sequence>MLDSIKILQANLNKSIQATESTLQLAVELRVDIIAVQEPWLTPTRNNDYADTRSTSHAAYLQILPQSEPKLRPRVLFYISRTLLAETHLLEGFTSDPDAIALVVQKGNHKFNIFNLYNERGIGDIKTIPRVLLNTNTRLPESSILLLDANEHHPWWDPLCTSTSPGAPPFVEWIESQNLSLLNTPGTGTFFRPHLSRESVLDLSLVTPDLADKAIDWQVTTETGSDHYGLLFSIRSDTDQVDNPINQRKFNTKKADWPLFQKTLNEAIQNNITLQHISEINDPRKQDCKNLILEEDQELQSKLEEIGEAITQVIQLAADKAIPKVKLGPKPKPWWNQELTKLRRELTHCQRVYTQQLQQLSIQEAYLFKKDFLIARNTYARAIKDAKKRHWNSFLEQETPQSIYKAMAYTKDQKVEKIPPIQGEILEKTFKGKCKAFRKALFPPPPTAELPSFLNYQESIWDWPQLSISELEQACSSKVKSSTPGPDAITQDIITAAFKFNPEILFIAYSILFNYGYHPRCWKAATGAILKKPSKLDYSLVGNERADYLAKEATKEDPRSTTKSIAYLGTTIKRIQQTEQRQEYEKYKARATALNKATYSAKYPLKISKTIQMPQNTKRVTSSAFYSLKLGHGYFNSYLKRFKKRDSNRCTCQNIQTPEHLLLLGKVLERIIAKRLASLAETTNLLHSSQIGGRNKKSAIDAALLLVDQIQHKKQQGQITSTVFVDVKGAFDHVIHNRFLDRLKKLGLPISLICWAKSFLSNRTLRLAFDNKIEEFSKITAGIPQGSPISPIFFLIYIRDLFPALQSFQLSYIDDLSLTTSSTSLKKNTRALQKEIATLFAKGEQLDIIFDTSKTELIHFTAKKERIERSLILPNNDRIEHKDTVKWLGIYLDNRLSFKSHVSIRVSQARQAFYRLGRLANIELGLSTHAIRQLYLACVTSVSDYGAQIYWQNQPYATKKLQSLHNLACRKTLGVFRTAPTVPTSLEASLLPPAIRLNSTIRNYASRANLLANTHPIAKAITRIQSTNLQRSKKPNQHRQLQTITNAIPKNNKRDTEQTIPYRFRPWDTLNYTVTVSQKSKEEEANAHQAYIKTRLDNYTTIYSDASQTQEGKGIGVGIAVYNSTQQEIYSETVNIGQYQLVYNGELEGITRAFEYAAKNATTDQEFEVYADNQAAIYRLKNLSDNPGQHWQLRCLKAANTIRRKQANIHLLWAPGHTDIVGNERADYLAKEATKEDPRSTTKSIAYLGTTIKRIQQTEQRQEYEKYKARATALNKATYSAKYPLKISKTIQMPQNTKRVTSSAFYSLKLGHGYFNSYLKRFKKRDSNRCTCQNIQTPEHLLLYCHLYKDHRKTLLQTIKHRPVTLPLLLHTSIAPKPKVDIKSLVPKQWRKHLALFDPKEASRLPPHRPGIDHAIELEEKDGKKPEAPWGPLYNMSKGELLVLRKELTSLLDKGFIRASNSPAASPILFAKKPGGGLRLCVDYRALNALTKKDRYPLPLIQETLHNVAKAKWFTKLDVIAAFHKIRVREGDEWLTAFRTRFGLFEWLVTPFGMANSPSTFQRYINWTLREYLDDFCTAYLDDVLIYTNGSLRQHREQVDKVLTRLKEAGLYVDIKKCEFEVKTTKYLGFIIEAGKGIRMDPEKVKAIKDWEAPRTVKGVRSFLGFANFYRRFIRNFGQIAAPLTRLTGNVTFRWTAEEQKAFNTLKEAFISEPVLAQFQADRDTVMECDSSGYVTAGVLSQYDENGILRPCAYFSRKNTPAECNYEIHDKELLAVIRGLEEWDAELRSVEKFKVVTDHKNLEYFMKPRMLNERQVRWSLILGRYNMEILYRPGKQNIRADALSRREQDLPADANDDRLRGRLIQVLKPTTSYYEEADKATGTIAMSTRIRALLAATQENDQEDAPRQHDIENLWIQSVEKDPVYQEAREAVESQQRRFPAALQIKCSIAECKIKDQILYFRNRKWVPNYEPLRTSIIERIHGSVATGHPGREITYKMVARDFFWPGMSNDIRRYIRNCDTCGRTKPWRDGLQGLLKPLPVPEQIWKEISIDFIDGLPESDGKKSLMAVTDRLSKDVVFIPLANTETETVVQAFITYVVAYHWIPDAITSDRGTQFVSVFWRRLCEILRINRRISTAFHPQTDGATERMNSTWETYMKAFVNWAQDNWAPLCPLAQIAIKGRDATTTKVSPFFLQHGYNIDPLQLEIPIGADRRRYNAHEKSDREKAESIVTKLRELLEMAQASMAQAQQEQERQANGNRREAPQLRVGDKVWVQLGKQFATGRRSKKLDWRSAKYTVIEVIDTHTVRLNTPPGPHNVFHVDRLRLASSDPLPSQSRDDDQPLPIQVDTDGADMWEVEDILAEICRRRGRGMKWWYEVKWKGYHLPTMEPKENLENTEAKIRWEQFTEPYRDPRTRLLPAGFRRGSNEIHPDHSPQQSIKWVLEGSDWID</sequence>
<dbReference type="GeneID" id="90956483"/>
<dbReference type="KEGG" id="ptrr:90956483"/>
<dbReference type="RefSeq" id="XP_065961805.1">
    <property type="nucleotide sequence ID" value="XM_066107356.1"/>
</dbReference>
<evidence type="ECO:0008006" key="16">
    <source>
        <dbReference type="Google" id="ProtNLM"/>
    </source>
</evidence>
<dbReference type="PANTHER" id="PTHR37984:SF5">
    <property type="entry name" value="PROTEIN NYNRIN-LIKE"/>
    <property type="match status" value="1"/>
</dbReference>
<feature type="domain" description="RNase H type-1" evidence="12">
    <location>
        <begin position="1096"/>
        <end position="1235"/>
    </location>
</feature>
<dbReference type="CDD" id="cd09274">
    <property type="entry name" value="RNase_HI_RT_Ty3"/>
    <property type="match status" value="1"/>
</dbReference>
<dbReference type="PANTHER" id="PTHR37984">
    <property type="entry name" value="PROTEIN CBG26694"/>
    <property type="match status" value="1"/>
</dbReference>
<dbReference type="SUPFAM" id="SSF53098">
    <property type="entry name" value="Ribonuclease H-like"/>
    <property type="match status" value="2"/>
</dbReference>
<dbReference type="Gene3D" id="1.10.340.70">
    <property type="match status" value="1"/>
</dbReference>
<dbReference type="InterPro" id="IPR000477">
    <property type="entry name" value="RT_dom"/>
</dbReference>
<dbReference type="CDD" id="cd09276">
    <property type="entry name" value="Rnase_HI_RT_non_LTR"/>
    <property type="match status" value="1"/>
</dbReference>
<name>A0A834RUN3_9PLEO</name>
<dbReference type="Pfam" id="PF00075">
    <property type="entry name" value="RNase_H"/>
    <property type="match status" value="1"/>
</dbReference>
<gene>
    <name evidence="14" type="ORF">PtrM4_099840</name>
</gene>
<dbReference type="PROSITE" id="PS50878">
    <property type="entry name" value="RT_POL"/>
    <property type="match status" value="2"/>
</dbReference>
<evidence type="ECO:0000259" key="12">
    <source>
        <dbReference type="PROSITE" id="PS50879"/>
    </source>
</evidence>
<evidence type="ECO:0000256" key="1">
    <source>
        <dbReference type="ARBA" id="ARBA00011353"/>
    </source>
</evidence>
<dbReference type="InterPro" id="IPR000953">
    <property type="entry name" value="Chromo/chromo_shadow_dom"/>
</dbReference>
<dbReference type="GO" id="GO:0015074">
    <property type="term" value="P:DNA integration"/>
    <property type="evidence" value="ECO:0007669"/>
    <property type="project" value="InterPro"/>
</dbReference>
<evidence type="ECO:0000256" key="4">
    <source>
        <dbReference type="ARBA" id="ARBA00022722"/>
    </source>
</evidence>
<comment type="caution">
    <text evidence="14">The sequence shown here is derived from an EMBL/GenBank/DDBJ whole genome shotgun (WGS) entry which is preliminary data.</text>
</comment>
<evidence type="ECO:0000256" key="6">
    <source>
        <dbReference type="ARBA" id="ARBA00022801"/>
    </source>
</evidence>
<proteinExistence type="predicted"/>
<evidence type="ECO:0000259" key="10">
    <source>
        <dbReference type="PROSITE" id="PS50013"/>
    </source>
</evidence>
<dbReference type="SUPFAM" id="SSF54160">
    <property type="entry name" value="Chromo domain-like"/>
    <property type="match status" value="1"/>
</dbReference>
<dbReference type="Pfam" id="PF17917">
    <property type="entry name" value="RT_RNaseH"/>
    <property type="match status" value="1"/>
</dbReference>
<evidence type="ECO:0000256" key="3">
    <source>
        <dbReference type="ARBA" id="ARBA00022695"/>
    </source>
</evidence>
<dbReference type="InterPro" id="IPR002156">
    <property type="entry name" value="RNaseH_domain"/>
</dbReference>
<keyword evidence="9" id="KW-0175">Coiled coil</keyword>
<keyword evidence="5" id="KW-0255">Endonuclease</keyword>
<dbReference type="CDD" id="cd01647">
    <property type="entry name" value="RT_LTR"/>
    <property type="match status" value="1"/>
</dbReference>
<feature type="coiled-coil region" evidence="9">
    <location>
        <begin position="2224"/>
        <end position="2254"/>
    </location>
</feature>
<dbReference type="InterPro" id="IPR036691">
    <property type="entry name" value="Endo/exonu/phosph_ase_sf"/>
</dbReference>
<evidence type="ECO:0000259" key="13">
    <source>
        <dbReference type="PROSITE" id="PS50994"/>
    </source>
</evidence>
<dbReference type="Pfam" id="PF00078">
    <property type="entry name" value="RVT_1"/>
    <property type="match status" value="2"/>
</dbReference>
<dbReference type="Gene3D" id="3.30.70.270">
    <property type="match status" value="2"/>
</dbReference>
<dbReference type="Gene3D" id="3.30.420.10">
    <property type="entry name" value="Ribonuclease H-like superfamily/Ribonuclease H"/>
    <property type="match status" value="2"/>
</dbReference>
<protein>
    <recommendedName>
        <fullName evidence="16">Reverse transcriptase</fullName>
    </recommendedName>
</protein>
<evidence type="ECO:0000256" key="9">
    <source>
        <dbReference type="SAM" id="Coils"/>
    </source>
</evidence>
<dbReference type="EMBL" id="NQIK02000005">
    <property type="protein sequence ID" value="KAF7569982.1"/>
    <property type="molecule type" value="Genomic_DNA"/>
</dbReference>
<dbReference type="Pfam" id="PF00665">
    <property type="entry name" value="rve"/>
    <property type="match status" value="1"/>
</dbReference>
<dbReference type="PROSITE" id="PS50013">
    <property type="entry name" value="CHROMO_2"/>
    <property type="match status" value="1"/>
</dbReference>
<dbReference type="PROSITE" id="PS50994">
    <property type="entry name" value="INTEGRASE"/>
    <property type="match status" value="1"/>
</dbReference>
<dbReference type="InterPro" id="IPR043128">
    <property type="entry name" value="Rev_trsase/Diguanyl_cyclase"/>
</dbReference>
<dbReference type="InterPro" id="IPR016197">
    <property type="entry name" value="Chromo-like_dom_sf"/>
</dbReference>
<dbReference type="InterPro" id="IPR043502">
    <property type="entry name" value="DNA/RNA_pol_sf"/>
</dbReference>
<keyword evidence="2" id="KW-0808">Transferase</keyword>
<dbReference type="Pfam" id="PF14529">
    <property type="entry name" value="Exo_endo_phos_2"/>
    <property type="match status" value="1"/>
</dbReference>
<evidence type="ECO:0000256" key="5">
    <source>
        <dbReference type="ARBA" id="ARBA00022759"/>
    </source>
</evidence>
<feature type="domain" description="Reverse transcriptase" evidence="11">
    <location>
        <begin position="623"/>
        <end position="892"/>
    </location>
</feature>
<feature type="domain" description="Reverse transcriptase" evidence="11">
    <location>
        <begin position="1452"/>
        <end position="1632"/>
    </location>
</feature>
<dbReference type="GO" id="GO:0006338">
    <property type="term" value="P:chromatin remodeling"/>
    <property type="evidence" value="ECO:0007669"/>
    <property type="project" value="UniProtKB-ARBA"/>
</dbReference>